<dbReference type="EMBL" id="HBHP01013139">
    <property type="protein sequence ID" value="CAD9760422.1"/>
    <property type="molecule type" value="Transcribed_RNA"/>
</dbReference>
<evidence type="ECO:0000256" key="6">
    <source>
        <dbReference type="ARBA" id="ARBA00023136"/>
    </source>
</evidence>
<feature type="domain" description="Membrane transport protein MMPL" evidence="8">
    <location>
        <begin position="43"/>
        <end position="240"/>
    </location>
</feature>
<feature type="transmembrane region" description="Helical" evidence="7">
    <location>
        <begin position="173"/>
        <end position="195"/>
    </location>
</feature>
<dbReference type="GO" id="GO:0005886">
    <property type="term" value="C:plasma membrane"/>
    <property type="evidence" value="ECO:0007669"/>
    <property type="project" value="UniProtKB-SubCell"/>
</dbReference>
<dbReference type="Pfam" id="PF03176">
    <property type="entry name" value="MMPL"/>
    <property type="match status" value="1"/>
</dbReference>
<feature type="transmembrane region" description="Helical" evidence="7">
    <location>
        <begin position="95"/>
        <end position="116"/>
    </location>
</feature>
<feature type="transmembrane region" description="Helical" evidence="7">
    <location>
        <begin position="128"/>
        <end position="152"/>
    </location>
</feature>
<keyword evidence="4 7" id="KW-0812">Transmembrane</keyword>
<organism evidence="9">
    <name type="scientific">Lotharella oceanica</name>
    <dbReference type="NCBI Taxonomy" id="641309"/>
    <lineage>
        <taxon>Eukaryota</taxon>
        <taxon>Sar</taxon>
        <taxon>Rhizaria</taxon>
        <taxon>Cercozoa</taxon>
        <taxon>Chlorarachniophyceae</taxon>
        <taxon>Lotharella</taxon>
    </lineage>
</organism>
<protein>
    <recommendedName>
        <fullName evidence="8">Membrane transport protein MMPL domain-containing protein</fullName>
    </recommendedName>
</protein>
<dbReference type="AlphaFoldDB" id="A0A7S2TPZ4"/>
<accession>A0A7S2TPZ4</accession>
<gene>
    <name evidence="9" type="ORF">LSP00402_LOCUS8161</name>
</gene>
<reference evidence="9" key="1">
    <citation type="submission" date="2021-01" db="EMBL/GenBank/DDBJ databases">
        <authorList>
            <person name="Corre E."/>
            <person name="Pelletier E."/>
            <person name="Niang G."/>
            <person name="Scheremetjew M."/>
            <person name="Finn R."/>
            <person name="Kale V."/>
            <person name="Holt S."/>
            <person name="Cochrane G."/>
            <person name="Meng A."/>
            <person name="Brown T."/>
            <person name="Cohen L."/>
        </authorList>
    </citation>
    <scope>NUCLEOTIDE SEQUENCE</scope>
    <source>
        <strain evidence="9">CCMP622</strain>
    </source>
</reference>
<comment type="subcellular location">
    <subcellularLocation>
        <location evidence="1">Cell membrane</location>
        <topology evidence="1">Multi-pass membrane protein</topology>
    </subcellularLocation>
</comment>
<evidence type="ECO:0000256" key="5">
    <source>
        <dbReference type="ARBA" id="ARBA00022989"/>
    </source>
</evidence>
<proteinExistence type="inferred from homology"/>
<evidence type="ECO:0000259" key="8">
    <source>
        <dbReference type="Pfam" id="PF03176"/>
    </source>
</evidence>
<feature type="transmembrane region" description="Helical" evidence="7">
    <location>
        <begin position="201"/>
        <end position="221"/>
    </location>
</feature>
<evidence type="ECO:0000313" key="9">
    <source>
        <dbReference type="EMBL" id="CAD9760422.1"/>
    </source>
</evidence>
<keyword evidence="6 7" id="KW-0472">Membrane</keyword>
<dbReference type="PANTHER" id="PTHR33406:SF6">
    <property type="entry name" value="MEMBRANE PROTEIN YDGH-RELATED"/>
    <property type="match status" value="1"/>
</dbReference>
<evidence type="ECO:0000256" key="7">
    <source>
        <dbReference type="SAM" id="Phobius"/>
    </source>
</evidence>
<sequence length="254" mass="28254">MMGAAAILELTPDWNAVGANCAPWVREMRKVLGEKEAEGNSQGLGWKLYFEGMSPIISDLRDEMYDSAPYFMCLAVVIVVLFLTFMSFHSLTMGFRLLVTVAFSLSWVFGIMVVLLQDIRVAGAEGDGLHFIVPIVNVPVLIGLTLDYDLFLLVRIHEYRLQGFSTQDATMAAMYKTSGIITVAGLIMLTAFSALTTSDLFMLKTTGLLVVLTCLLDTFLVRAWLVPSLLMIGVEWNWWPGKVPPITKRCRVLD</sequence>
<keyword evidence="3" id="KW-1003">Cell membrane</keyword>
<dbReference type="InterPro" id="IPR050545">
    <property type="entry name" value="Mycobact_MmpL"/>
</dbReference>
<dbReference type="Gene3D" id="1.20.1640.10">
    <property type="entry name" value="Multidrug efflux transporter AcrB transmembrane domain"/>
    <property type="match status" value="1"/>
</dbReference>
<evidence type="ECO:0000256" key="3">
    <source>
        <dbReference type="ARBA" id="ARBA00022475"/>
    </source>
</evidence>
<evidence type="ECO:0000256" key="4">
    <source>
        <dbReference type="ARBA" id="ARBA00022692"/>
    </source>
</evidence>
<comment type="similarity">
    <text evidence="2">Belongs to the resistance-nodulation-cell division (RND) (TC 2.A.6) family. MmpL subfamily.</text>
</comment>
<evidence type="ECO:0000256" key="1">
    <source>
        <dbReference type="ARBA" id="ARBA00004651"/>
    </source>
</evidence>
<dbReference type="PANTHER" id="PTHR33406">
    <property type="entry name" value="MEMBRANE PROTEIN MJ1562-RELATED"/>
    <property type="match status" value="1"/>
</dbReference>
<dbReference type="SUPFAM" id="SSF82866">
    <property type="entry name" value="Multidrug efflux transporter AcrB transmembrane domain"/>
    <property type="match status" value="1"/>
</dbReference>
<keyword evidence="5 7" id="KW-1133">Transmembrane helix</keyword>
<name>A0A7S2TPZ4_9EUKA</name>
<feature type="transmembrane region" description="Helical" evidence="7">
    <location>
        <begin position="68"/>
        <end position="88"/>
    </location>
</feature>
<dbReference type="InterPro" id="IPR004869">
    <property type="entry name" value="MMPL_dom"/>
</dbReference>
<evidence type="ECO:0000256" key="2">
    <source>
        <dbReference type="ARBA" id="ARBA00010157"/>
    </source>
</evidence>